<reference evidence="5 6" key="1">
    <citation type="submission" date="2020-04" db="EMBL/GenBank/DDBJ databases">
        <title>Description of novel Gluconacetobacter.</title>
        <authorList>
            <person name="Sombolestani A."/>
        </authorList>
    </citation>
    <scope>NUCLEOTIDE SEQUENCE [LARGE SCALE GENOMIC DNA]</scope>
    <source>
        <strain evidence="5 6">LMG 22058</strain>
    </source>
</reference>
<evidence type="ECO:0000259" key="3">
    <source>
        <dbReference type="Pfam" id="PF26078"/>
    </source>
</evidence>
<keyword evidence="2" id="KW-0812">Transmembrane</keyword>
<keyword evidence="2" id="KW-0472">Membrane</keyword>
<evidence type="ECO:0000259" key="4">
    <source>
        <dbReference type="Pfam" id="PF26079"/>
    </source>
</evidence>
<name>A0A7W4JXJ5_9PROT</name>
<comment type="caution">
    <text evidence="5">The sequence shown here is derived from an EMBL/GenBank/DDBJ whole genome shotgun (WGS) entry which is preliminary data.</text>
</comment>
<feature type="domain" description="Baseplate J-like C-terminal" evidence="4">
    <location>
        <begin position="319"/>
        <end position="390"/>
    </location>
</feature>
<dbReference type="Pfam" id="PF26079">
    <property type="entry name" value="Baseplate_J_C"/>
    <property type="match status" value="1"/>
</dbReference>
<protein>
    <submittedName>
        <fullName evidence="5">Baseplate J/gp47 family protein</fullName>
    </submittedName>
</protein>
<evidence type="ECO:0000313" key="5">
    <source>
        <dbReference type="EMBL" id="MBB2196549.1"/>
    </source>
</evidence>
<sequence length="392" mass="39555">MPYQRPTLTDLRQQAQQDILSGGISGVSTLLRFSVLNVLALVLAGLAYLHYGFIDWIALQAVPWTATDEYLEGWAALKGVTRKAATSASGIVAFSASGNATIPAGTTVMIAGGLTGVTTADSVASSGFSVSLSGSSGVVSASTVSAGAVTIAPVSVSTAGIAGNVAAGAVVTLSSPVEGVSGSGVVSTAFTGGSDIEDPDSFRARTLAAYAAGGENGNRADWVKWALEVPGVTRAWVNPLGYGAGSVVVYVMFDSAESASGGFPVGTNGTDPADNRYVAATGDQLTVAQALYAKRSVTALGIVCAPIAQRVDFVVNSLGTAATDATKAQIEDALDDMFLRISAPGATIYPNQWIAAINALGLATYNILSPAATIVPDHVGSMPVRGTVTVEA</sequence>
<dbReference type="EMBL" id="JABEQP010000002">
    <property type="protein sequence ID" value="MBB2196549.1"/>
    <property type="molecule type" value="Genomic_DNA"/>
</dbReference>
<accession>A0A7W4JXJ5</accession>
<dbReference type="InterPro" id="IPR052399">
    <property type="entry name" value="Phage_Baseplate_Assmbl_Protein"/>
</dbReference>
<dbReference type="Pfam" id="PF26078">
    <property type="entry name" value="Baseplate_J_M"/>
    <property type="match status" value="1"/>
</dbReference>
<keyword evidence="2" id="KW-1133">Transmembrane helix</keyword>
<feature type="transmembrane region" description="Helical" evidence="2">
    <location>
        <begin position="30"/>
        <end position="49"/>
    </location>
</feature>
<proteinExistence type="inferred from homology"/>
<comment type="similarity">
    <text evidence="1">Belongs to the Mu gp47/PBSX XkdT family.</text>
</comment>
<evidence type="ECO:0000256" key="2">
    <source>
        <dbReference type="SAM" id="Phobius"/>
    </source>
</evidence>
<dbReference type="AlphaFoldDB" id="A0A7W4JXJ5"/>
<dbReference type="InterPro" id="IPR058531">
    <property type="entry name" value="Baseplate_J_M"/>
</dbReference>
<dbReference type="InterPro" id="IPR058530">
    <property type="entry name" value="Baseplate_J-like_C"/>
</dbReference>
<gene>
    <name evidence="5" type="ORF">HLH44_03565</name>
</gene>
<dbReference type="PANTHER" id="PTHR37829:SF3">
    <property type="entry name" value="PROTEIN JAYE-RELATED"/>
    <property type="match status" value="1"/>
</dbReference>
<feature type="domain" description="Baseplate J-like central" evidence="3">
    <location>
        <begin position="216"/>
        <end position="303"/>
    </location>
</feature>
<organism evidence="5 6">
    <name type="scientific">Gluconacetobacter dulcium</name>
    <dbReference type="NCBI Taxonomy" id="2729096"/>
    <lineage>
        <taxon>Bacteria</taxon>
        <taxon>Pseudomonadati</taxon>
        <taxon>Pseudomonadota</taxon>
        <taxon>Alphaproteobacteria</taxon>
        <taxon>Acetobacterales</taxon>
        <taxon>Acetobacteraceae</taxon>
        <taxon>Gluconacetobacter</taxon>
    </lineage>
</organism>
<dbReference type="Proteomes" id="UP000530320">
    <property type="component" value="Unassembled WGS sequence"/>
</dbReference>
<evidence type="ECO:0000256" key="1">
    <source>
        <dbReference type="ARBA" id="ARBA00038087"/>
    </source>
</evidence>
<evidence type="ECO:0000313" key="6">
    <source>
        <dbReference type="Proteomes" id="UP000530320"/>
    </source>
</evidence>
<dbReference type="PANTHER" id="PTHR37829">
    <property type="entry name" value="PHAGE-LIKE ELEMENT PBSX PROTEIN XKDT"/>
    <property type="match status" value="1"/>
</dbReference>
<dbReference type="RefSeq" id="WP_183008137.1">
    <property type="nucleotide sequence ID" value="NZ_JABEQP010000002.1"/>
</dbReference>